<dbReference type="PANTHER" id="PTHR10730">
    <property type="entry name" value="PROCOLLAGEN-LYSINE,2-OXOGLUTARATE 5-DIOXYGENASE/GLYCOSYLTRANSFERASE 25 FAMILY MEMBER"/>
    <property type="match status" value="1"/>
</dbReference>
<proteinExistence type="inferred from homology"/>
<evidence type="ECO:0000313" key="6">
    <source>
        <dbReference type="RefSeq" id="XP_018028156.1"/>
    </source>
</evidence>
<name>A0A8B7PRN6_HYAAZ</name>
<dbReference type="KEGG" id="hazt:108683354"/>
<dbReference type="GO" id="GO:0050211">
    <property type="term" value="F:procollagen galactosyltransferase activity"/>
    <property type="evidence" value="ECO:0007669"/>
    <property type="project" value="TreeGrafter"/>
</dbReference>
<dbReference type="OrthoDB" id="47375at2759"/>
<sequence length="247" mass="28407">MPPLAPTDQAGLDKIYYLNLDKRLERRQQMEYILKTVGIDAERFQAFDGNDLTEEVKKDLGVKVIKGYRDRVLNRPITRGEMGGTITHHNIWTNIIQNKFEKVMVLEDDAQFFPNFKENLRSLLAHLADARLQWDFIYLGYEDLEPFAPTLAVPGVPRLVEAKYSHWLVGYLISLSGAKKLVDAEPLSKILVCDEFLPIMYDRSNLTEYKHLFPNRNLIAYSASPPLLEPRFFKGEHGYVSDSEATV</sequence>
<evidence type="ECO:0000313" key="5">
    <source>
        <dbReference type="Proteomes" id="UP000694843"/>
    </source>
</evidence>
<evidence type="ECO:0000256" key="2">
    <source>
        <dbReference type="ARBA" id="ARBA00022676"/>
    </source>
</evidence>
<dbReference type="InterPro" id="IPR002654">
    <property type="entry name" value="Glyco_trans_25"/>
</dbReference>
<accession>A0A8B7PRN6</accession>
<dbReference type="InterPro" id="IPR050757">
    <property type="entry name" value="Collagen_mod_GT25"/>
</dbReference>
<organism evidence="5 6">
    <name type="scientific">Hyalella azteca</name>
    <name type="common">Amphipod</name>
    <dbReference type="NCBI Taxonomy" id="294128"/>
    <lineage>
        <taxon>Eukaryota</taxon>
        <taxon>Metazoa</taxon>
        <taxon>Ecdysozoa</taxon>
        <taxon>Arthropoda</taxon>
        <taxon>Crustacea</taxon>
        <taxon>Multicrustacea</taxon>
        <taxon>Malacostraca</taxon>
        <taxon>Eumalacostraca</taxon>
        <taxon>Peracarida</taxon>
        <taxon>Amphipoda</taxon>
        <taxon>Senticaudata</taxon>
        <taxon>Talitrida</taxon>
        <taxon>Talitroidea</taxon>
        <taxon>Hyalellidae</taxon>
        <taxon>Hyalella</taxon>
    </lineage>
</organism>
<reference evidence="6" key="1">
    <citation type="submission" date="2025-08" db="UniProtKB">
        <authorList>
            <consortium name="RefSeq"/>
        </authorList>
    </citation>
    <scope>IDENTIFICATION</scope>
</reference>
<dbReference type="CDD" id="cd06532">
    <property type="entry name" value="Glyco_transf_25"/>
    <property type="match status" value="1"/>
</dbReference>
<dbReference type="PANTHER" id="PTHR10730:SF53">
    <property type="entry name" value="GLYCOSYLTRANSFERASE 25 FAMILY MEMBER"/>
    <property type="match status" value="1"/>
</dbReference>
<feature type="domain" description="Glycosyl transferase family 25" evidence="4">
    <location>
        <begin position="14"/>
        <end position="184"/>
    </location>
</feature>
<keyword evidence="5" id="KW-1185">Reference proteome</keyword>
<dbReference type="Proteomes" id="UP000694843">
    <property type="component" value="Unplaced"/>
</dbReference>
<keyword evidence="3" id="KW-0808">Transferase</keyword>
<dbReference type="AlphaFoldDB" id="A0A8B7PRN6"/>
<dbReference type="Pfam" id="PF01755">
    <property type="entry name" value="Glyco_transf_25"/>
    <property type="match status" value="1"/>
</dbReference>
<comment type="similarity">
    <text evidence="1">Belongs to the glycosyltransferase 25 family.</text>
</comment>
<protein>
    <submittedName>
        <fullName evidence="6">Procollagen galactosyltransferase 2</fullName>
    </submittedName>
</protein>
<evidence type="ECO:0000256" key="1">
    <source>
        <dbReference type="ARBA" id="ARBA00006721"/>
    </source>
</evidence>
<keyword evidence="2 6" id="KW-0328">Glycosyltransferase</keyword>
<evidence type="ECO:0000259" key="4">
    <source>
        <dbReference type="Pfam" id="PF01755"/>
    </source>
</evidence>
<dbReference type="OMA" id="GEEHYIS"/>
<evidence type="ECO:0000256" key="3">
    <source>
        <dbReference type="ARBA" id="ARBA00022679"/>
    </source>
</evidence>
<dbReference type="GeneID" id="108683354"/>
<dbReference type="RefSeq" id="XP_018028156.1">
    <property type="nucleotide sequence ID" value="XM_018172667.2"/>
</dbReference>
<gene>
    <name evidence="6" type="primary">LOC108683354</name>
</gene>